<feature type="domain" description="FecR protein" evidence="2">
    <location>
        <begin position="121"/>
        <end position="174"/>
    </location>
</feature>
<evidence type="ECO:0000313" key="3">
    <source>
        <dbReference type="EMBL" id="EPR66393.1"/>
    </source>
</evidence>
<dbReference type="RefSeq" id="WP_020889618.1">
    <property type="nucleotide sequence ID" value="NZ_ATNM01000147.1"/>
</dbReference>
<dbReference type="AlphaFoldDB" id="S7WQJ4"/>
<dbReference type="PANTHER" id="PTHR30273">
    <property type="entry name" value="PERIPLASMIC SIGNAL SENSOR AND SIGMA FACTOR ACTIVATOR FECR-RELATED"/>
    <property type="match status" value="1"/>
</dbReference>
<dbReference type="Gene3D" id="2.60.120.1440">
    <property type="match status" value="1"/>
</dbReference>
<dbReference type="PANTHER" id="PTHR30273:SF2">
    <property type="entry name" value="PROTEIN FECR"/>
    <property type="match status" value="1"/>
</dbReference>
<dbReference type="OrthoDB" id="645173at2"/>
<accession>S7WQJ4</accession>
<keyword evidence="1" id="KW-0472">Membrane</keyword>
<sequence>MNSQKIIEQIRKLFNREAGSKPEVDELNLWYQSLNEQTAIPENLSEIKSDSWNIILEKTHPIDRHLKKNKHPFLKDWLWKAAIFLGICFTSYGLLSTFSEEETPVKLAAGVYTNDIGKVSTFFLPDGSEIWMSTGSELEYAEDFSRNRKVKLTGEAFFKVKRNPDFPFQITTGAFFHGSFRHFF</sequence>
<dbReference type="STRING" id="641524.ADICYQ_4527"/>
<reference evidence="3 4" key="1">
    <citation type="journal article" date="2013" name="Genome Announc.">
        <title>Draft Genome Sequence of Cyclobacterium qasimii Strain M12-11BT, Isolated from Arctic Marine Sediment.</title>
        <authorList>
            <person name="Shivaji S."/>
            <person name="Ara S."/>
            <person name="Singh A."/>
            <person name="Kumar Pinnaka A."/>
        </authorList>
    </citation>
    <scope>NUCLEOTIDE SEQUENCE [LARGE SCALE GENOMIC DNA]</scope>
    <source>
        <strain evidence="3 4">M12-11B</strain>
    </source>
</reference>
<evidence type="ECO:0000259" key="2">
    <source>
        <dbReference type="Pfam" id="PF04773"/>
    </source>
</evidence>
<gene>
    <name evidence="3" type="ORF">ADICYQ_4527</name>
</gene>
<comment type="caution">
    <text evidence="3">The sequence shown here is derived from an EMBL/GenBank/DDBJ whole genome shotgun (WGS) entry which is preliminary data.</text>
</comment>
<evidence type="ECO:0000313" key="4">
    <source>
        <dbReference type="Proteomes" id="UP000014974"/>
    </source>
</evidence>
<dbReference type="eggNOG" id="COG3712">
    <property type="taxonomic scope" value="Bacteria"/>
</dbReference>
<dbReference type="Pfam" id="PF04773">
    <property type="entry name" value="FecR"/>
    <property type="match status" value="1"/>
</dbReference>
<keyword evidence="1" id="KW-0812">Transmembrane</keyword>
<name>S7WQJ4_9BACT</name>
<dbReference type="EMBL" id="ATNM01000147">
    <property type="protein sequence ID" value="EPR66393.1"/>
    <property type="molecule type" value="Genomic_DNA"/>
</dbReference>
<dbReference type="Proteomes" id="UP000014974">
    <property type="component" value="Unassembled WGS sequence"/>
</dbReference>
<dbReference type="InterPro" id="IPR006860">
    <property type="entry name" value="FecR"/>
</dbReference>
<dbReference type="GO" id="GO:0016989">
    <property type="term" value="F:sigma factor antagonist activity"/>
    <property type="evidence" value="ECO:0007669"/>
    <property type="project" value="TreeGrafter"/>
</dbReference>
<keyword evidence="1" id="KW-1133">Transmembrane helix</keyword>
<organism evidence="3 4">
    <name type="scientific">Cyclobacterium qasimii M12-11B</name>
    <dbReference type="NCBI Taxonomy" id="641524"/>
    <lineage>
        <taxon>Bacteria</taxon>
        <taxon>Pseudomonadati</taxon>
        <taxon>Bacteroidota</taxon>
        <taxon>Cytophagia</taxon>
        <taxon>Cytophagales</taxon>
        <taxon>Cyclobacteriaceae</taxon>
        <taxon>Cyclobacterium</taxon>
    </lineage>
</organism>
<feature type="transmembrane region" description="Helical" evidence="1">
    <location>
        <begin position="77"/>
        <end position="95"/>
    </location>
</feature>
<evidence type="ECO:0000256" key="1">
    <source>
        <dbReference type="SAM" id="Phobius"/>
    </source>
</evidence>
<protein>
    <submittedName>
        <fullName evidence="3">Putative anti-sigma factor</fullName>
    </submittedName>
</protein>
<proteinExistence type="predicted"/>
<dbReference type="InterPro" id="IPR012373">
    <property type="entry name" value="Ferrdict_sens_TM"/>
</dbReference>